<dbReference type="Gene3D" id="2.70.70.10">
    <property type="entry name" value="Glucose Permease (Domain IIA)"/>
    <property type="match status" value="1"/>
</dbReference>
<evidence type="ECO:0000256" key="5">
    <source>
        <dbReference type="ARBA" id="ARBA00022683"/>
    </source>
</evidence>
<dbReference type="PANTHER" id="PTHR45008">
    <property type="entry name" value="PTS SYSTEM GLUCOSE-SPECIFIC EIIA COMPONENT"/>
    <property type="match status" value="1"/>
</dbReference>
<keyword evidence="2" id="KW-0813">Transport</keyword>
<evidence type="ECO:0000259" key="7">
    <source>
        <dbReference type="PROSITE" id="PS51093"/>
    </source>
</evidence>
<evidence type="ECO:0000256" key="3">
    <source>
        <dbReference type="ARBA" id="ARBA00022597"/>
    </source>
</evidence>
<protein>
    <submittedName>
        <fullName evidence="8">PTS glucose transporter subunit IIA</fullName>
    </submittedName>
</protein>
<dbReference type="Proteomes" id="UP000664495">
    <property type="component" value="Unassembled WGS sequence"/>
</dbReference>
<proteinExistence type="predicted"/>
<evidence type="ECO:0000256" key="6">
    <source>
        <dbReference type="ARBA" id="ARBA00022777"/>
    </source>
</evidence>
<keyword evidence="3 8" id="KW-0762">Sugar transport</keyword>
<keyword evidence="9" id="KW-1185">Reference proteome</keyword>
<evidence type="ECO:0000256" key="2">
    <source>
        <dbReference type="ARBA" id="ARBA00022448"/>
    </source>
</evidence>
<dbReference type="Pfam" id="PF00358">
    <property type="entry name" value="PTS_EIIA_1"/>
    <property type="match status" value="1"/>
</dbReference>
<keyword evidence="4" id="KW-0808">Transferase</keyword>
<gene>
    <name evidence="8" type="ORF">JZO85_18555</name>
</gene>
<evidence type="ECO:0000256" key="1">
    <source>
        <dbReference type="ARBA" id="ARBA00004496"/>
    </source>
</evidence>
<feature type="domain" description="PTS EIIA type-1" evidence="7">
    <location>
        <begin position="29"/>
        <end position="133"/>
    </location>
</feature>
<comment type="caution">
    <text evidence="8">The sequence shown here is derived from an EMBL/GenBank/DDBJ whole genome shotgun (WGS) entry which is preliminary data.</text>
</comment>
<dbReference type="InterPro" id="IPR001127">
    <property type="entry name" value="PTS_EIIA_1_perm"/>
</dbReference>
<accession>A0ABS3HNX0</accession>
<dbReference type="PANTHER" id="PTHR45008:SF1">
    <property type="entry name" value="PTS SYSTEM GLUCOSE-SPECIFIC EIIA COMPONENT"/>
    <property type="match status" value="1"/>
</dbReference>
<evidence type="ECO:0000313" key="9">
    <source>
        <dbReference type="Proteomes" id="UP000664495"/>
    </source>
</evidence>
<dbReference type="SUPFAM" id="SSF51261">
    <property type="entry name" value="Duplicated hybrid motif"/>
    <property type="match status" value="1"/>
</dbReference>
<dbReference type="InterPro" id="IPR050890">
    <property type="entry name" value="PTS_EIIA_component"/>
</dbReference>
<dbReference type="EMBL" id="JAFLVR010000052">
    <property type="protein sequence ID" value="MBO0454263.1"/>
    <property type="molecule type" value="Genomic_DNA"/>
</dbReference>
<dbReference type="PROSITE" id="PS00371">
    <property type="entry name" value="PTS_EIIA_TYPE_1_HIS"/>
    <property type="match status" value="1"/>
</dbReference>
<dbReference type="RefSeq" id="WP_207110000.1">
    <property type="nucleotide sequence ID" value="NZ_JAFLVR010000052.1"/>
</dbReference>
<dbReference type="NCBIfam" id="TIGR00830">
    <property type="entry name" value="PTBA"/>
    <property type="match status" value="1"/>
</dbReference>
<keyword evidence="5" id="KW-0598">Phosphotransferase system</keyword>
<comment type="subcellular location">
    <subcellularLocation>
        <location evidence="1">Cytoplasm</location>
    </subcellularLocation>
</comment>
<evidence type="ECO:0000313" key="8">
    <source>
        <dbReference type="EMBL" id="MBO0454263.1"/>
    </source>
</evidence>
<sequence>MFERLKKKKTEAVFAPVDGHFVALPDVTDPVFAQKMMGEGFGIQPTSAEIYAPIQGTVTTIFQTKHAIGLTGNSGSEVLIHIGLDTVELNGEPFEVHVKEGQSVDETTLLVTADFEKVRAAGKAEVVLTLFTNGGESFDSLNKNQVKHQETLR</sequence>
<evidence type="ECO:0000256" key="4">
    <source>
        <dbReference type="ARBA" id="ARBA00022679"/>
    </source>
</evidence>
<name>A0ABS3HNX0_9ENTE</name>
<keyword evidence="6" id="KW-0418">Kinase</keyword>
<dbReference type="PROSITE" id="PS51093">
    <property type="entry name" value="PTS_EIIA_TYPE_1"/>
    <property type="match status" value="1"/>
</dbReference>
<dbReference type="InterPro" id="IPR011055">
    <property type="entry name" value="Dup_hybrid_motif"/>
</dbReference>
<organism evidence="8 9">
    <name type="scientific">Candidatus Enterococcus murrayae</name>
    <dbReference type="NCBI Taxonomy" id="2815321"/>
    <lineage>
        <taxon>Bacteria</taxon>
        <taxon>Bacillati</taxon>
        <taxon>Bacillota</taxon>
        <taxon>Bacilli</taxon>
        <taxon>Lactobacillales</taxon>
        <taxon>Enterococcaceae</taxon>
        <taxon>Enterococcus</taxon>
    </lineage>
</organism>
<reference evidence="8 9" key="1">
    <citation type="submission" date="2021-03" db="EMBL/GenBank/DDBJ databases">
        <title>Enterococcal diversity collection.</title>
        <authorList>
            <person name="Gilmore M.S."/>
            <person name="Schwartzman J."/>
            <person name="Van Tyne D."/>
            <person name="Martin M."/>
            <person name="Earl A.M."/>
            <person name="Manson A.L."/>
            <person name="Straub T."/>
            <person name="Salamzade R."/>
            <person name="Saavedra J."/>
            <person name="Lebreton F."/>
            <person name="Prichula J."/>
            <person name="Schaufler K."/>
            <person name="Gaca A."/>
            <person name="Sgardioli B."/>
            <person name="Wagenaar J."/>
            <person name="Strong T."/>
        </authorList>
    </citation>
    <scope>NUCLEOTIDE SEQUENCE [LARGE SCALE GENOMIC DNA]</scope>
    <source>
        <strain evidence="8 9">MJM16</strain>
    </source>
</reference>